<evidence type="ECO:0000256" key="1">
    <source>
        <dbReference type="SAM" id="MobiDB-lite"/>
    </source>
</evidence>
<dbReference type="Proteomes" id="UP000325849">
    <property type="component" value="Unassembled WGS sequence"/>
</dbReference>
<protein>
    <submittedName>
        <fullName evidence="2">Phage tail protein</fullName>
    </submittedName>
</protein>
<dbReference type="Pfam" id="PF09684">
    <property type="entry name" value="Tail_P2_I"/>
    <property type="match status" value="1"/>
</dbReference>
<proteinExistence type="predicted"/>
<dbReference type="OrthoDB" id="370073at2"/>
<dbReference type="EMBL" id="VJZD01000057">
    <property type="protein sequence ID" value="MPY32833.1"/>
    <property type="molecule type" value="Genomic_DNA"/>
</dbReference>
<comment type="caution">
    <text evidence="2">The sequence shown here is derived from an EMBL/GenBank/DDBJ whole genome shotgun (WGS) entry which is preliminary data.</text>
</comment>
<dbReference type="InterPro" id="IPR011748">
    <property type="entry name" value="Unchr_phage_tail-like"/>
</dbReference>
<dbReference type="RefSeq" id="WP_152888592.1">
    <property type="nucleotide sequence ID" value="NZ_VJZD01000057.1"/>
</dbReference>
<evidence type="ECO:0000313" key="3">
    <source>
        <dbReference type="Proteomes" id="UP000325849"/>
    </source>
</evidence>
<reference evidence="2 3" key="1">
    <citation type="submission" date="2019-07" db="EMBL/GenBank/DDBJ databases">
        <title>New species of Amycolatopsis and Streptomyces.</title>
        <authorList>
            <person name="Duangmal K."/>
            <person name="Teo W.F.A."/>
            <person name="Lipun K."/>
        </authorList>
    </citation>
    <scope>NUCLEOTIDE SEQUENCE [LARGE SCALE GENOMIC DNA]</scope>
    <source>
        <strain evidence="2 3">NBRC 109810</strain>
    </source>
</reference>
<feature type="region of interest" description="Disordered" evidence="1">
    <location>
        <begin position="117"/>
        <end position="141"/>
    </location>
</feature>
<keyword evidence="3" id="KW-1185">Reference proteome</keyword>
<dbReference type="NCBIfam" id="TIGR02242">
    <property type="entry name" value="tail_TIGR02242"/>
    <property type="match status" value="1"/>
</dbReference>
<feature type="compositionally biased region" description="Polar residues" evidence="1">
    <location>
        <begin position="121"/>
        <end position="131"/>
    </location>
</feature>
<dbReference type="AlphaFoldDB" id="A0A5N8VC69"/>
<dbReference type="InterPro" id="IPR006521">
    <property type="entry name" value="Tail_protein_I"/>
</dbReference>
<name>A0A5N8VC69_9ACTN</name>
<sequence length="185" mass="19910">MRGTVEGLPTPHPLIYQLPAVYLGEDFIQRFLGALDDVLAPVLLTVDNLPAHLDPRTAPEDFLAWTGQWVAADPSPDRPAGQRRAAVLGAMERHRRRGTRGGLVEAVRQEFGTDAEIEETGGTSWSETARSTLPGPPGAAPRVTVRVRVADPDAAGAERLRRLVAGEVPAHVGYDTELLPLKDAS</sequence>
<evidence type="ECO:0000313" key="2">
    <source>
        <dbReference type="EMBL" id="MPY32833.1"/>
    </source>
</evidence>
<gene>
    <name evidence="2" type="ORF">FNH09_16640</name>
</gene>
<accession>A0A5N8VC69</accession>
<organism evidence="2 3">
    <name type="scientific">Streptomyces adustus</name>
    <dbReference type="NCBI Taxonomy" id="1609272"/>
    <lineage>
        <taxon>Bacteria</taxon>
        <taxon>Bacillati</taxon>
        <taxon>Actinomycetota</taxon>
        <taxon>Actinomycetes</taxon>
        <taxon>Kitasatosporales</taxon>
        <taxon>Streptomycetaceae</taxon>
        <taxon>Streptomyces</taxon>
    </lineage>
</organism>